<name>A0A7W8LL70_9SPIR</name>
<dbReference type="InterPro" id="IPR014710">
    <property type="entry name" value="RmlC-like_jellyroll"/>
</dbReference>
<gene>
    <name evidence="5" type="ORF">HNP76_000461</name>
</gene>
<keyword evidence="6" id="KW-1185">Reference proteome</keyword>
<accession>A0A7W8LL70</accession>
<dbReference type="GO" id="GO:0006355">
    <property type="term" value="P:regulation of DNA-templated transcription"/>
    <property type="evidence" value="ECO:0007669"/>
    <property type="project" value="InterPro"/>
</dbReference>
<keyword evidence="3" id="KW-0804">Transcription</keyword>
<proteinExistence type="predicted"/>
<evidence type="ECO:0000256" key="2">
    <source>
        <dbReference type="ARBA" id="ARBA00023125"/>
    </source>
</evidence>
<dbReference type="Gene3D" id="1.10.10.10">
    <property type="entry name" value="Winged helix-like DNA-binding domain superfamily/Winged helix DNA-binding domain"/>
    <property type="match status" value="1"/>
</dbReference>
<dbReference type="EMBL" id="JACHFQ010000001">
    <property type="protein sequence ID" value="MBB5225121.1"/>
    <property type="molecule type" value="Genomic_DNA"/>
</dbReference>
<keyword evidence="1" id="KW-0805">Transcription regulation</keyword>
<dbReference type="PRINTS" id="PR00034">
    <property type="entry name" value="HTHCRP"/>
</dbReference>
<dbReference type="InterPro" id="IPR012318">
    <property type="entry name" value="HTH_CRP"/>
</dbReference>
<dbReference type="InterPro" id="IPR036390">
    <property type="entry name" value="WH_DNA-bd_sf"/>
</dbReference>
<dbReference type="PROSITE" id="PS51063">
    <property type="entry name" value="HTH_CRP_2"/>
    <property type="match status" value="1"/>
</dbReference>
<evidence type="ECO:0000313" key="5">
    <source>
        <dbReference type="EMBL" id="MBB5225121.1"/>
    </source>
</evidence>
<keyword evidence="2" id="KW-0238">DNA-binding</keyword>
<dbReference type="InterPro" id="IPR036388">
    <property type="entry name" value="WH-like_DNA-bd_sf"/>
</dbReference>
<dbReference type="Gene3D" id="2.60.120.10">
    <property type="entry name" value="Jelly Rolls"/>
    <property type="match status" value="1"/>
</dbReference>
<evidence type="ECO:0000256" key="1">
    <source>
        <dbReference type="ARBA" id="ARBA00023015"/>
    </source>
</evidence>
<organism evidence="5 6">
    <name type="scientific">Treponema ruminis</name>
    <dbReference type="NCBI Taxonomy" id="744515"/>
    <lineage>
        <taxon>Bacteria</taxon>
        <taxon>Pseudomonadati</taxon>
        <taxon>Spirochaetota</taxon>
        <taxon>Spirochaetia</taxon>
        <taxon>Spirochaetales</taxon>
        <taxon>Treponemataceae</taxon>
        <taxon>Treponema</taxon>
    </lineage>
</organism>
<dbReference type="Pfam" id="PF13545">
    <property type="entry name" value="HTH_Crp_2"/>
    <property type="match status" value="1"/>
</dbReference>
<reference evidence="5 6" key="1">
    <citation type="submission" date="2020-08" db="EMBL/GenBank/DDBJ databases">
        <title>Genomic Encyclopedia of Type Strains, Phase IV (KMG-IV): sequencing the most valuable type-strain genomes for metagenomic binning, comparative biology and taxonomic classification.</title>
        <authorList>
            <person name="Goeker M."/>
        </authorList>
    </citation>
    <scope>NUCLEOTIDE SEQUENCE [LARGE SCALE GENOMIC DNA]</scope>
    <source>
        <strain evidence="5 6">DSM 103462</strain>
    </source>
</reference>
<sequence length="181" mass="20281">MIHRSDGECRGVMAVVSGSLRVYCVSEEGREVTLYRVEAGDVCILSASCLMDSIVFDVLIEAGEETTVSLIPSAVLHKVELENPLVELYIYKNATEKFSEVLWTIQQVLFMKIDQRIALALHDERLRQKSNVLSVTHEDLAKQIGSVREVVSKTLKYMEEEGLVRLGRGKIEILDTGKLVV</sequence>
<dbReference type="InterPro" id="IPR018490">
    <property type="entry name" value="cNMP-bd_dom_sf"/>
</dbReference>
<dbReference type="RefSeq" id="WP_246462664.1">
    <property type="nucleotide sequence ID" value="NZ_CP031518.1"/>
</dbReference>
<evidence type="ECO:0000256" key="3">
    <source>
        <dbReference type="ARBA" id="ARBA00023163"/>
    </source>
</evidence>
<dbReference type="SUPFAM" id="SSF51206">
    <property type="entry name" value="cAMP-binding domain-like"/>
    <property type="match status" value="1"/>
</dbReference>
<dbReference type="SUPFAM" id="SSF46785">
    <property type="entry name" value="Winged helix' DNA-binding domain"/>
    <property type="match status" value="1"/>
</dbReference>
<dbReference type="SMART" id="SM00419">
    <property type="entry name" value="HTH_CRP"/>
    <property type="match status" value="1"/>
</dbReference>
<comment type="caution">
    <text evidence="5">The sequence shown here is derived from an EMBL/GenBank/DDBJ whole genome shotgun (WGS) entry which is preliminary data.</text>
</comment>
<evidence type="ECO:0000313" key="6">
    <source>
        <dbReference type="Proteomes" id="UP000518887"/>
    </source>
</evidence>
<evidence type="ECO:0000259" key="4">
    <source>
        <dbReference type="PROSITE" id="PS51063"/>
    </source>
</evidence>
<feature type="domain" description="HTH crp-type" evidence="4">
    <location>
        <begin position="111"/>
        <end position="177"/>
    </location>
</feature>
<dbReference type="AlphaFoldDB" id="A0A7W8LL70"/>
<dbReference type="Proteomes" id="UP000518887">
    <property type="component" value="Unassembled WGS sequence"/>
</dbReference>
<dbReference type="GO" id="GO:0003677">
    <property type="term" value="F:DNA binding"/>
    <property type="evidence" value="ECO:0007669"/>
    <property type="project" value="UniProtKB-KW"/>
</dbReference>
<dbReference type="CDD" id="cd00092">
    <property type="entry name" value="HTH_CRP"/>
    <property type="match status" value="1"/>
</dbReference>
<protein>
    <submittedName>
        <fullName evidence="5">CRP/FNR family transcriptional regulator</fullName>
    </submittedName>
</protein>